<comment type="caution">
    <text evidence="2">The sequence shown here is derived from an EMBL/GenBank/DDBJ whole genome shotgun (WGS) entry which is preliminary data.</text>
</comment>
<organism evidence="2 3">
    <name type="scientific">Pseudoalteromonas undina</name>
    <dbReference type="NCBI Taxonomy" id="43660"/>
    <lineage>
        <taxon>Bacteria</taxon>
        <taxon>Pseudomonadati</taxon>
        <taxon>Pseudomonadota</taxon>
        <taxon>Gammaproteobacteria</taxon>
        <taxon>Alteromonadales</taxon>
        <taxon>Pseudoalteromonadaceae</taxon>
        <taxon>Pseudoalteromonas</taxon>
    </lineage>
</organism>
<evidence type="ECO:0000313" key="3">
    <source>
        <dbReference type="Proteomes" id="UP000016534"/>
    </source>
</evidence>
<name>A0ABN0NM02_9GAMM</name>
<accession>A0ABN0NM02</accession>
<keyword evidence="3" id="KW-1185">Reference proteome</keyword>
<proteinExistence type="predicted"/>
<dbReference type="EMBL" id="AHCF02000006">
    <property type="protein sequence ID" value="ERG62332.1"/>
    <property type="molecule type" value="Genomic_DNA"/>
</dbReference>
<gene>
    <name evidence="2" type="ORF">PUND_02288</name>
</gene>
<feature type="region of interest" description="Disordered" evidence="1">
    <location>
        <begin position="1"/>
        <end position="24"/>
    </location>
</feature>
<evidence type="ECO:0000256" key="1">
    <source>
        <dbReference type="SAM" id="MobiDB-lite"/>
    </source>
</evidence>
<dbReference type="Proteomes" id="UP000016534">
    <property type="component" value="Unassembled WGS sequence"/>
</dbReference>
<protein>
    <submittedName>
        <fullName evidence="2">Uncharacterized protein</fullName>
    </submittedName>
</protein>
<reference evidence="2" key="1">
    <citation type="journal article" date="2012" name="J. Bacteriol.">
        <title>Genome sequences of type strains of seven species of the marine bacterium Pseudoalteromonas.</title>
        <authorList>
            <person name="Xie B.B."/>
            <person name="Shu Y.L."/>
            <person name="Qin Q.L."/>
            <person name="Rong J.C."/>
            <person name="Zhang X.Y."/>
            <person name="Chen X.L."/>
            <person name="Shi M."/>
            <person name="He H.L."/>
            <person name="Zhou B.C."/>
            <person name="Zhang Y.Z."/>
        </authorList>
    </citation>
    <scope>NUCLEOTIDE SEQUENCE [LARGE SCALE GENOMIC DNA]</scope>
    <source>
        <strain evidence="2">NCIMB 2128</strain>
    </source>
</reference>
<evidence type="ECO:0000313" key="2">
    <source>
        <dbReference type="EMBL" id="ERG62332.1"/>
    </source>
</evidence>
<sequence>MYTKQDDNKVINQQNTYDAGGLSADDPLAAIKTIRLEQLAQCRLKTQKEMQTGHKKNKP</sequence>
<reference evidence="2" key="2">
    <citation type="submission" date="2013-04" db="EMBL/GenBank/DDBJ databases">
        <title>Genome sequence of Pseudoalteromonas undina.</title>
        <authorList>
            <person name="Xie B.-B."/>
            <person name="Rong J.-C."/>
            <person name="Qin Q.-L."/>
            <person name="Shu Y.-L."/>
            <person name="Zhang Y.-Z."/>
        </authorList>
    </citation>
    <scope>NUCLEOTIDE SEQUENCE</scope>
    <source>
        <strain evidence="2">NCIMB 2128</strain>
    </source>
</reference>